<feature type="region of interest" description="Disordered" evidence="1">
    <location>
        <begin position="120"/>
        <end position="141"/>
    </location>
</feature>
<accession>A0A9W6R1L5</accession>
<comment type="caution">
    <text evidence="2">The sequence shown here is derived from an EMBL/GenBank/DDBJ whole genome shotgun (WGS) entry which is preliminary data.</text>
</comment>
<keyword evidence="3" id="KW-1185">Reference proteome</keyword>
<gene>
    <name evidence="2" type="ORF">Atai01_36550</name>
</gene>
<evidence type="ECO:0000313" key="3">
    <source>
        <dbReference type="Proteomes" id="UP001165136"/>
    </source>
</evidence>
<reference evidence="2" key="1">
    <citation type="submission" date="2023-03" db="EMBL/GenBank/DDBJ databases">
        <title>Amycolatopsis taiwanensis NBRC 103393.</title>
        <authorList>
            <person name="Ichikawa N."/>
            <person name="Sato H."/>
            <person name="Tonouchi N."/>
        </authorList>
    </citation>
    <scope>NUCLEOTIDE SEQUENCE</scope>
    <source>
        <strain evidence="2">NBRC 103393</strain>
    </source>
</reference>
<evidence type="ECO:0008006" key="4">
    <source>
        <dbReference type="Google" id="ProtNLM"/>
    </source>
</evidence>
<dbReference type="GO" id="GO:0003677">
    <property type="term" value="F:DNA binding"/>
    <property type="evidence" value="ECO:0007669"/>
    <property type="project" value="InterPro"/>
</dbReference>
<evidence type="ECO:0000313" key="2">
    <source>
        <dbReference type="EMBL" id="GLY67036.1"/>
    </source>
</evidence>
<protein>
    <recommendedName>
        <fullName evidence="4">YbaB/EbfC DNA-binding family protein</fullName>
    </recommendedName>
</protein>
<organism evidence="2 3">
    <name type="scientific">Amycolatopsis taiwanensis</name>
    <dbReference type="NCBI Taxonomy" id="342230"/>
    <lineage>
        <taxon>Bacteria</taxon>
        <taxon>Bacillati</taxon>
        <taxon>Actinomycetota</taxon>
        <taxon>Actinomycetes</taxon>
        <taxon>Pseudonocardiales</taxon>
        <taxon>Pseudonocardiaceae</taxon>
        <taxon>Amycolatopsis</taxon>
    </lineage>
</organism>
<dbReference type="RefSeq" id="WP_285487614.1">
    <property type="nucleotide sequence ID" value="NZ_BSTI01000007.1"/>
</dbReference>
<dbReference type="EMBL" id="BSTI01000007">
    <property type="protein sequence ID" value="GLY67036.1"/>
    <property type="molecule type" value="Genomic_DNA"/>
</dbReference>
<dbReference type="InterPro" id="IPR004401">
    <property type="entry name" value="YbaB/EbfC"/>
</dbReference>
<sequence length="160" mass="17560">MSEYAEHLLQRIEALDTAAADNRLRAETFQEMAGELKDVEGRATSPDGLVTVVAMPGGEVRTVTFDDRIGSLAPSSLSALVVHTIAQAQAEAARTQAEVVRRGLGDTELLDRVLDADERIFGDQRPRDPGPAPVAVRRQEPARDDEFFEEFDVLDDRTGR</sequence>
<evidence type="ECO:0000256" key="1">
    <source>
        <dbReference type="SAM" id="MobiDB-lite"/>
    </source>
</evidence>
<proteinExistence type="predicted"/>
<dbReference type="Pfam" id="PF02575">
    <property type="entry name" value="YbaB_DNA_bd"/>
    <property type="match status" value="1"/>
</dbReference>
<dbReference type="AlphaFoldDB" id="A0A9W6R1L5"/>
<dbReference type="Gene3D" id="3.30.1310.10">
    <property type="entry name" value="Nucleoid-associated protein YbaB-like domain"/>
    <property type="match status" value="1"/>
</dbReference>
<name>A0A9W6R1L5_9PSEU</name>
<dbReference type="Proteomes" id="UP001165136">
    <property type="component" value="Unassembled WGS sequence"/>
</dbReference>
<dbReference type="SUPFAM" id="SSF82607">
    <property type="entry name" value="YbaB-like"/>
    <property type="match status" value="1"/>
</dbReference>
<dbReference type="InterPro" id="IPR036894">
    <property type="entry name" value="YbaB-like_sf"/>
</dbReference>